<organism evidence="3 4">
    <name type="scientific">Talaromyces islandicus</name>
    <name type="common">Penicillium islandicum</name>
    <dbReference type="NCBI Taxonomy" id="28573"/>
    <lineage>
        <taxon>Eukaryota</taxon>
        <taxon>Fungi</taxon>
        <taxon>Dikarya</taxon>
        <taxon>Ascomycota</taxon>
        <taxon>Pezizomycotina</taxon>
        <taxon>Eurotiomycetes</taxon>
        <taxon>Eurotiomycetidae</taxon>
        <taxon>Eurotiales</taxon>
        <taxon>Trichocomaceae</taxon>
        <taxon>Talaromyces</taxon>
        <taxon>Talaromyces sect. Islandici</taxon>
    </lineage>
</organism>
<gene>
    <name evidence="3" type="ORF">PISL3812_05108</name>
</gene>
<dbReference type="Pfam" id="PF25312">
    <property type="entry name" value="Allergen_Asp_f_4"/>
    <property type="match status" value="1"/>
</dbReference>
<dbReference type="EMBL" id="CVMT01000004">
    <property type="protein sequence ID" value="CRG88081.1"/>
    <property type="molecule type" value="Genomic_DNA"/>
</dbReference>
<protein>
    <recommendedName>
        <fullName evidence="5">Allergen Asp f 4</fullName>
    </recommendedName>
</protein>
<evidence type="ECO:0000256" key="1">
    <source>
        <dbReference type="SAM" id="MobiDB-lite"/>
    </source>
</evidence>
<evidence type="ECO:0000313" key="4">
    <source>
        <dbReference type="Proteomes" id="UP000054383"/>
    </source>
</evidence>
<proteinExistence type="predicted"/>
<dbReference type="GO" id="GO:0019863">
    <property type="term" value="F:IgE binding"/>
    <property type="evidence" value="ECO:0007669"/>
    <property type="project" value="InterPro"/>
</dbReference>
<feature type="signal peptide" evidence="2">
    <location>
        <begin position="1"/>
        <end position="24"/>
    </location>
</feature>
<evidence type="ECO:0000313" key="3">
    <source>
        <dbReference type="EMBL" id="CRG88081.1"/>
    </source>
</evidence>
<sequence>MQIKNSLLLLTAFTAGGAVARVHGHERRHQHPARAVGDVVHAVIDGQEVSWVNTYAGPTQAPAAPAKEGAGVVQNNVAAAPSVTASSTAIASTTTTTGPTSTSTAFPTGFGGQTEPVGSGDTYCGNIGVPYGSNIIQITKDDLSSYDYTITLDGSAITEDYQVVFWNKCGSDKTLTGFYSSTFPVTLTVSAGSSAYVAVDTDTQGGFIAIPASQDLPRNTLGSILGFWGEFDFADSANNAWSGFDVSAIQAQNAGQTDFPGLKIEGNGVSSSITTNLGAVDNAYTSNEAAEGGIGGNIPAGPLALTATLGYSG</sequence>
<name>A0A0U1LZE4_TALIS</name>
<feature type="chain" id="PRO_5006711392" description="Allergen Asp f 4" evidence="2">
    <location>
        <begin position="25"/>
        <end position="313"/>
    </location>
</feature>
<keyword evidence="4" id="KW-1185">Reference proteome</keyword>
<dbReference type="InterPro" id="IPR038903">
    <property type="entry name" value="Allergen_Asp_f_4"/>
</dbReference>
<dbReference type="AlphaFoldDB" id="A0A0U1LZE4"/>
<dbReference type="STRING" id="28573.A0A0U1LZE4"/>
<feature type="region of interest" description="Disordered" evidence="1">
    <location>
        <begin position="90"/>
        <end position="111"/>
    </location>
</feature>
<accession>A0A0U1LZE4</accession>
<keyword evidence="2" id="KW-0732">Signal</keyword>
<dbReference type="PANTHER" id="PTHR42039:SF1">
    <property type="entry name" value="PUTATIVE (AFU_ORTHOLOGUE AFUA_3G02940)-RELATED"/>
    <property type="match status" value="1"/>
</dbReference>
<evidence type="ECO:0000256" key="2">
    <source>
        <dbReference type="SAM" id="SignalP"/>
    </source>
</evidence>
<dbReference type="PANTHER" id="PTHR42039">
    <property type="entry name" value="PUTATIVE (AFU_ORTHOLOGUE AFUA_3G02940)-RELATED"/>
    <property type="match status" value="1"/>
</dbReference>
<feature type="compositionally biased region" description="Low complexity" evidence="1">
    <location>
        <begin position="90"/>
        <end position="108"/>
    </location>
</feature>
<reference evidence="3 4" key="1">
    <citation type="submission" date="2015-04" db="EMBL/GenBank/DDBJ databases">
        <authorList>
            <person name="Syromyatnikov M.Y."/>
            <person name="Popov V.N."/>
        </authorList>
    </citation>
    <scope>NUCLEOTIDE SEQUENCE [LARGE SCALE GENOMIC DNA]</scope>
    <source>
        <strain evidence="3">WF-38-12</strain>
    </source>
</reference>
<dbReference type="OrthoDB" id="4226032at2759"/>
<dbReference type="GO" id="GO:0005576">
    <property type="term" value="C:extracellular region"/>
    <property type="evidence" value="ECO:0007669"/>
    <property type="project" value="InterPro"/>
</dbReference>
<dbReference type="OMA" id="MQFTKSL"/>
<evidence type="ECO:0008006" key="5">
    <source>
        <dbReference type="Google" id="ProtNLM"/>
    </source>
</evidence>
<dbReference type="Proteomes" id="UP000054383">
    <property type="component" value="Unassembled WGS sequence"/>
</dbReference>